<name>A0ABN3P6J5_9ACTN</name>
<organism evidence="2 3">
    <name type="scientific">Streptomyces levis</name>
    <dbReference type="NCBI Taxonomy" id="285566"/>
    <lineage>
        <taxon>Bacteria</taxon>
        <taxon>Bacillati</taxon>
        <taxon>Actinomycetota</taxon>
        <taxon>Actinomycetes</taxon>
        <taxon>Kitasatosporales</taxon>
        <taxon>Streptomycetaceae</taxon>
        <taxon>Streptomyces</taxon>
    </lineage>
</organism>
<dbReference type="RefSeq" id="WP_344542964.1">
    <property type="nucleotide sequence ID" value="NZ_BAAATM010000022.1"/>
</dbReference>
<dbReference type="EMBL" id="BAAATM010000022">
    <property type="protein sequence ID" value="GAA2554714.1"/>
    <property type="molecule type" value="Genomic_DNA"/>
</dbReference>
<evidence type="ECO:0000256" key="1">
    <source>
        <dbReference type="SAM" id="MobiDB-lite"/>
    </source>
</evidence>
<keyword evidence="3" id="KW-1185">Reference proteome</keyword>
<protein>
    <submittedName>
        <fullName evidence="2">Uncharacterized protein</fullName>
    </submittedName>
</protein>
<evidence type="ECO:0000313" key="3">
    <source>
        <dbReference type="Proteomes" id="UP001501095"/>
    </source>
</evidence>
<accession>A0ABN3P6J5</accession>
<gene>
    <name evidence="2" type="ORF">GCM10010423_64860</name>
</gene>
<evidence type="ECO:0000313" key="2">
    <source>
        <dbReference type="EMBL" id="GAA2554714.1"/>
    </source>
</evidence>
<feature type="region of interest" description="Disordered" evidence="1">
    <location>
        <begin position="1"/>
        <end position="37"/>
    </location>
</feature>
<feature type="compositionally biased region" description="Basic and acidic residues" evidence="1">
    <location>
        <begin position="18"/>
        <end position="36"/>
    </location>
</feature>
<proteinExistence type="predicted"/>
<dbReference type="Proteomes" id="UP001501095">
    <property type="component" value="Unassembled WGS sequence"/>
</dbReference>
<sequence>MTWNSGSMSDDFTGPTVKEAEDQERNQDRKRDEMDPFTRAVSDTLDEYLERIHGVTTSHTYPTDFITFLAENGLRLQQGTKKCVNDNNGDGDCAACARNPEAPCRQYVFSNDVDNVYRERNHMVAAYAAAYPSQFVIGADPKYPTWAVVFVKLPSGQTSWHIGPHDFDLFDFMPQMQGGEEAWTWDGHSTDEKYFRVDKNSRSVYAKRMAPEDADPTPQSPYGDPVTEIDEDFYIHGDKVMCRLEHSNAGDNILGKVPEETPESDDKLEAMLREHDRVHHNGPGDCSH</sequence>
<comment type="caution">
    <text evidence="2">The sequence shown here is derived from an EMBL/GenBank/DDBJ whole genome shotgun (WGS) entry which is preliminary data.</text>
</comment>
<reference evidence="2 3" key="1">
    <citation type="journal article" date="2019" name="Int. J. Syst. Evol. Microbiol.">
        <title>The Global Catalogue of Microorganisms (GCM) 10K type strain sequencing project: providing services to taxonomists for standard genome sequencing and annotation.</title>
        <authorList>
            <consortium name="The Broad Institute Genomics Platform"/>
            <consortium name="The Broad Institute Genome Sequencing Center for Infectious Disease"/>
            <person name="Wu L."/>
            <person name="Ma J."/>
        </authorList>
    </citation>
    <scope>NUCLEOTIDE SEQUENCE [LARGE SCALE GENOMIC DNA]</scope>
    <source>
        <strain evidence="2 3">JCM 6924</strain>
    </source>
</reference>
<feature type="compositionally biased region" description="Polar residues" evidence="1">
    <location>
        <begin position="1"/>
        <end position="10"/>
    </location>
</feature>